<gene>
    <name evidence="2" type="ORF">I6N95_03000</name>
</gene>
<dbReference type="EMBL" id="JAEEGA010000002">
    <property type="protein sequence ID" value="MBP1039972.1"/>
    <property type="molecule type" value="Genomic_DNA"/>
</dbReference>
<sequence>MKFKNWAFAGVALILFLSLFWFFKKPTSLEVYDINKSFANGEVSVKNLKLISSGNDVYLTDSYYFSTSLRTISAINLQLLDAQETLFYSQSTPLFFEEDGTQTYWNNSAPFTTEIMIPKVTLRHNDVIYLNIQYTDESGKEYHDKQAFTLKKNDITRAKP</sequence>
<evidence type="ECO:0000313" key="3">
    <source>
        <dbReference type="Proteomes" id="UP000674938"/>
    </source>
</evidence>
<reference evidence="2" key="1">
    <citation type="submission" date="2020-12" db="EMBL/GenBank/DDBJ databases">
        <title>Vagococcus allomyrinae sp. nov. and Enterococcus lavae sp. nov., isolated from the larvae of Allomyrina dichotoma.</title>
        <authorList>
            <person name="Lee S.D."/>
        </authorList>
    </citation>
    <scope>NUCLEOTIDE SEQUENCE</scope>
    <source>
        <strain evidence="2">BWB3-3</strain>
    </source>
</reference>
<proteinExistence type="predicted"/>
<keyword evidence="3" id="KW-1185">Reference proteome</keyword>
<evidence type="ECO:0000313" key="2">
    <source>
        <dbReference type="EMBL" id="MBP1039972.1"/>
    </source>
</evidence>
<accession>A0A940SQQ7</accession>
<dbReference type="RefSeq" id="WP_209524873.1">
    <property type="nucleotide sequence ID" value="NZ_JAEEGA010000002.1"/>
</dbReference>
<protein>
    <submittedName>
        <fullName evidence="2">Uncharacterized protein</fullName>
    </submittedName>
</protein>
<comment type="caution">
    <text evidence="2">The sequence shown here is derived from an EMBL/GenBank/DDBJ whole genome shotgun (WGS) entry which is preliminary data.</text>
</comment>
<keyword evidence="1" id="KW-1133">Transmembrane helix</keyword>
<keyword evidence="1" id="KW-0812">Transmembrane</keyword>
<dbReference type="AlphaFoldDB" id="A0A940SQQ7"/>
<keyword evidence="1" id="KW-0472">Membrane</keyword>
<name>A0A940SQQ7_9ENTE</name>
<organism evidence="2 3">
    <name type="scientific">Vagococcus allomyrinae</name>
    <dbReference type="NCBI Taxonomy" id="2794353"/>
    <lineage>
        <taxon>Bacteria</taxon>
        <taxon>Bacillati</taxon>
        <taxon>Bacillota</taxon>
        <taxon>Bacilli</taxon>
        <taxon>Lactobacillales</taxon>
        <taxon>Enterococcaceae</taxon>
        <taxon>Vagococcus</taxon>
    </lineage>
</organism>
<evidence type="ECO:0000256" key="1">
    <source>
        <dbReference type="SAM" id="Phobius"/>
    </source>
</evidence>
<feature type="transmembrane region" description="Helical" evidence="1">
    <location>
        <begin position="6"/>
        <end position="23"/>
    </location>
</feature>
<dbReference type="Proteomes" id="UP000674938">
    <property type="component" value="Unassembled WGS sequence"/>
</dbReference>